<dbReference type="GO" id="GO:0032259">
    <property type="term" value="P:methylation"/>
    <property type="evidence" value="ECO:0007669"/>
    <property type="project" value="UniProtKB-KW"/>
</dbReference>
<dbReference type="InterPro" id="IPR027417">
    <property type="entry name" value="P-loop_NTPase"/>
</dbReference>
<dbReference type="AlphaFoldDB" id="A0A3S0QHQ6"/>
<dbReference type="Gene3D" id="3.40.50.150">
    <property type="entry name" value="Vaccinia Virus protein VP39"/>
    <property type="match status" value="1"/>
</dbReference>
<reference evidence="6 7" key="1">
    <citation type="submission" date="2018-11" db="EMBL/GenBank/DDBJ databases">
        <title>Rhizobium chutanense sp. nov., isolated from root nodules of Phaseolus vulgaris in China.</title>
        <authorList>
            <person name="Huo Y."/>
        </authorList>
    </citation>
    <scope>NUCLEOTIDE SEQUENCE [LARGE SCALE GENOMIC DNA]</scope>
    <source>
        <strain evidence="6 7">C16</strain>
    </source>
</reference>
<evidence type="ECO:0000313" key="7">
    <source>
        <dbReference type="Proteomes" id="UP000278081"/>
    </source>
</evidence>
<evidence type="ECO:0000313" key="6">
    <source>
        <dbReference type="EMBL" id="RUM06796.1"/>
    </source>
</evidence>
<evidence type="ECO:0000256" key="3">
    <source>
        <dbReference type="ARBA" id="ARBA00022679"/>
    </source>
</evidence>
<dbReference type="InterPro" id="IPR038718">
    <property type="entry name" value="SNF2-like_sf"/>
</dbReference>
<proteinExistence type="predicted"/>
<feature type="domain" description="DNA methylase N-4/N-6" evidence="5">
    <location>
        <begin position="505"/>
        <end position="831"/>
    </location>
</feature>
<evidence type="ECO:0000259" key="5">
    <source>
        <dbReference type="Pfam" id="PF01555"/>
    </source>
</evidence>
<evidence type="ECO:0000256" key="2">
    <source>
        <dbReference type="ARBA" id="ARBA00022603"/>
    </source>
</evidence>
<dbReference type="InterPro" id="IPR002941">
    <property type="entry name" value="DNA_methylase_N4/N6"/>
</dbReference>
<name>A0A3S0QHQ6_9HYPH</name>
<evidence type="ECO:0000256" key="4">
    <source>
        <dbReference type="ARBA" id="ARBA00047942"/>
    </source>
</evidence>
<dbReference type="RefSeq" id="WP_126908972.1">
    <property type="nucleotide sequence ID" value="NZ_ML133755.1"/>
</dbReference>
<accession>A0A3S0QHQ6</accession>
<protein>
    <recommendedName>
        <fullName evidence="1">site-specific DNA-methyltransferase (adenine-specific)</fullName>
        <ecNumber evidence="1">2.1.1.72</ecNumber>
    </recommendedName>
</protein>
<comment type="caution">
    <text evidence="6">The sequence shown here is derived from an EMBL/GenBank/DDBJ whole genome shotgun (WGS) entry which is preliminary data.</text>
</comment>
<organism evidence="6 7">
    <name type="scientific">Rhizobium chutanense</name>
    <dbReference type="NCBI Taxonomy" id="2035448"/>
    <lineage>
        <taxon>Bacteria</taxon>
        <taxon>Pseudomonadati</taxon>
        <taxon>Pseudomonadota</taxon>
        <taxon>Alphaproteobacteria</taxon>
        <taxon>Hyphomicrobiales</taxon>
        <taxon>Rhizobiaceae</taxon>
        <taxon>Rhizobium/Agrobacterium group</taxon>
        <taxon>Rhizobium</taxon>
    </lineage>
</organism>
<dbReference type="OrthoDB" id="9800801at2"/>
<dbReference type="InterPro" id="IPR029063">
    <property type="entry name" value="SAM-dependent_MTases_sf"/>
</dbReference>
<dbReference type="EMBL" id="RJTJ01000008">
    <property type="protein sequence ID" value="RUM06796.1"/>
    <property type="molecule type" value="Genomic_DNA"/>
</dbReference>
<dbReference type="SUPFAM" id="SSF52540">
    <property type="entry name" value="P-loop containing nucleoside triphosphate hydrolases"/>
    <property type="match status" value="2"/>
</dbReference>
<dbReference type="GO" id="GO:0008170">
    <property type="term" value="F:N-methyltransferase activity"/>
    <property type="evidence" value="ECO:0007669"/>
    <property type="project" value="InterPro"/>
</dbReference>
<dbReference type="SUPFAM" id="SSF53335">
    <property type="entry name" value="S-adenosyl-L-methionine-dependent methyltransferases"/>
    <property type="match status" value="1"/>
</dbReference>
<dbReference type="GO" id="GO:0003677">
    <property type="term" value="F:DNA binding"/>
    <property type="evidence" value="ECO:0007669"/>
    <property type="project" value="InterPro"/>
</dbReference>
<dbReference type="Pfam" id="PF01555">
    <property type="entry name" value="N6_N4_Mtase"/>
    <property type="match status" value="1"/>
</dbReference>
<dbReference type="Gene3D" id="3.40.50.300">
    <property type="entry name" value="P-loop containing nucleotide triphosphate hydrolases"/>
    <property type="match status" value="1"/>
</dbReference>
<sequence length="873" mass="99389">MNDYSAFLRNKMRIATATGFDVRESDLNRQLAPHCRKIVQWALRGGQRAVFANFGLHKTSIQIELMRKIRQTIGGNCLIVLPLGVRQEFFDEAEERFTGDCAVRLKFIRSTAEMGDELDGRVEGNPLIYLTNYESVREGKIDVSRFIAASLDEAAVLRGYGTKTFQTFLPLFERVRYKFVATATPSPNRLKELIHYAGFLGVMDTGQALTRFFQRNSEKAGDLTLFPHKEEEFWLWVHSWAIFLQKPSDLGFSDEGYQLPPMKVHWHEVALDPRSAGYDRDGQGLLIHNAALGVTQASRAKRESLDARIAKMRELIAQDPEAHRILWHDLEDERRAIEEAVPGVASIYGSQSIELNEANALGFKHGRIRDLATKPEMSGAGCNFQKHCHWEIFVGIGFKFHDFIQAIHRIVRFGQVHECRIDIIYSEAEREVRRAMERKWRDHDEMMERMAGIVRRYGLDQLPVADLLKRSVGLERRVETGDSFKIANNDCVEEARLTAENSVGLLVTSIPFSNHYEYTESYNDFGHTDDNDHFWSQMDYLTPELLRIIQPGRLACIHVKDRVMFGAVTGEGVPTISPFHAEAIFHYLKHGFQYCGMITVTTDVVSENNQTYRLTYSEMMKDATKMGVGCPEYVLLFRKPQTDRSKGYADERVAHQPPLVIAADGSHVPWTDGDRRAHVPGSGYTLARWQLDAHAFWPSSGNRLLTTDEMVRMGPKVVSDLFKQLQDGEAVYDFDEHVRLGEELAARDNLSKTYMTLAPRSKDPAVWTDIVRMRTLNGEQAQRNLEKHVCPLQIDIVDRLIERYSNPGDNVYDPFGGLMTVPYRAILKGRRGQASELSATYFRDGLRYCRAAEAKIAVPDMFDVLDAVAEAAE</sequence>
<dbReference type="GO" id="GO:0009007">
    <property type="term" value="F:site-specific DNA-methyltransferase (adenine-specific) activity"/>
    <property type="evidence" value="ECO:0007669"/>
    <property type="project" value="UniProtKB-EC"/>
</dbReference>
<keyword evidence="2 6" id="KW-0489">Methyltransferase</keyword>
<evidence type="ECO:0000256" key="1">
    <source>
        <dbReference type="ARBA" id="ARBA00011900"/>
    </source>
</evidence>
<keyword evidence="3" id="KW-0808">Transferase</keyword>
<comment type="catalytic activity">
    <reaction evidence="4">
        <text>a 2'-deoxyadenosine in DNA + S-adenosyl-L-methionine = an N(6)-methyl-2'-deoxyadenosine in DNA + S-adenosyl-L-homocysteine + H(+)</text>
        <dbReference type="Rhea" id="RHEA:15197"/>
        <dbReference type="Rhea" id="RHEA-COMP:12418"/>
        <dbReference type="Rhea" id="RHEA-COMP:12419"/>
        <dbReference type="ChEBI" id="CHEBI:15378"/>
        <dbReference type="ChEBI" id="CHEBI:57856"/>
        <dbReference type="ChEBI" id="CHEBI:59789"/>
        <dbReference type="ChEBI" id="CHEBI:90615"/>
        <dbReference type="ChEBI" id="CHEBI:90616"/>
        <dbReference type="EC" id="2.1.1.72"/>
    </reaction>
</comment>
<dbReference type="EC" id="2.1.1.72" evidence="1"/>
<gene>
    <name evidence="6" type="ORF">EFR84_11400</name>
</gene>
<dbReference type="Gene3D" id="3.40.50.10810">
    <property type="entry name" value="Tandem AAA-ATPase domain"/>
    <property type="match status" value="1"/>
</dbReference>
<dbReference type="Proteomes" id="UP000278081">
    <property type="component" value="Unassembled WGS sequence"/>
</dbReference>